<evidence type="ECO:0000313" key="3">
    <source>
        <dbReference type="Proteomes" id="UP001642540"/>
    </source>
</evidence>
<evidence type="ECO:0000256" key="1">
    <source>
        <dbReference type="SAM" id="Phobius"/>
    </source>
</evidence>
<organism evidence="2 3">
    <name type="scientific">Orchesella dallaii</name>
    <dbReference type="NCBI Taxonomy" id="48710"/>
    <lineage>
        <taxon>Eukaryota</taxon>
        <taxon>Metazoa</taxon>
        <taxon>Ecdysozoa</taxon>
        <taxon>Arthropoda</taxon>
        <taxon>Hexapoda</taxon>
        <taxon>Collembola</taxon>
        <taxon>Entomobryomorpha</taxon>
        <taxon>Entomobryoidea</taxon>
        <taxon>Orchesellidae</taxon>
        <taxon>Orchesellinae</taxon>
        <taxon>Orchesella</taxon>
    </lineage>
</organism>
<protein>
    <recommendedName>
        <fullName evidence="4">Cytochrome b561 domain-containing protein</fullName>
    </recommendedName>
</protein>
<dbReference type="EMBL" id="CAXLJM020000124">
    <property type="protein sequence ID" value="CAL8138830.1"/>
    <property type="molecule type" value="Genomic_DNA"/>
</dbReference>
<gene>
    <name evidence="2" type="ORF">ODALV1_LOCUS27553</name>
</gene>
<feature type="transmembrane region" description="Helical" evidence="1">
    <location>
        <begin position="330"/>
        <end position="349"/>
    </location>
</feature>
<comment type="caution">
    <text evidence="2">The sequence shown here is derived from an EMBL/GenBank/DDBJ whole genome shotgun (WGS) entry which is preliminary data.</text>
</comment>
<keyword evidence="3" id="KW-1185">Reference proteome</keyword>
<accession>A0ABP1RYM2</accession>
<feature type="transmembrane region" description="Helical" evidence="1">
    <location>
        <begin position="361"/>
        <end position="384"/>
    </location>
</feature>
<proteinExistence type="predicted"/>
<name>A0ABP1RYM2_9HEXA</name>
<feature type="transmembrane region" description="Helical" evidence="1">
    <location>
        <begin position="285"/>
        <end position="310"/>
    </location>
</feature>
<evidence type="ECO:0008006" key="4">
    <source>
        <dbReference type="Google" id="ProtNLM"/>
    </source>
</evidence>
<feature type="transmembrane region" description="Helical" evidence="1">
    <location>
        <begin position="468"/>
        <end position="489"/>
    </location>
</feature>
<sequence length="528" mass="58884">MLGCSRHFRFRPEIFILSSHNIEKWKNNTNNGQITGAASLGDHRLFRKMPNFWLRSEWFGAADIMHPARGPLQCSNFVVDPASSILSDSAGWIKHKHENLVKEDYDHYSAQIKDPWYGNYLAITCQPSLSGANEKNFPTFAGRCKSHRDPTHVVGSGELHACNTDANSPEFKDLGVNFTKYSNYTWNLIITRNVSCSHTCHGPNDTVDLEEIKNITAGNRMPGFITNITGFEHETRTGQSIAKFWRGRKFHAILWILITMFLNPISFFVARYFKETFMNHQFNGIHIWYWTHVTLSLTSVGLMSSSQVALAQGTESWGRSESLAGKIHRGVGLTSQLIMILLTSIGGWRAGTSKGSKKIQFISMILHSSMGFLSYLLNLALILISTDIPGSPSLAACGDDGLPVGTPAIYAVVLSWLGFDIGFHVALTTIQYFGDKKIGFTRPFYFPIIPVLHPQSHVDMRLSFVRKILLILYLLVTTGFSLGLILHIGTREQPKGCVFGEMSCKAALGCSSAALAMCKKLKYRNCEG</sequence>
<feature type="transmembrane region" description="Helical" evidence="1">
    <location>
        <begin position="252"/>
        <end position="273"/>
    </location>
</feature>
<reference evidence="2 3" key="1">
    <citation type="submission" date="2024-08" db="EMBL/GenBank/DDBJ databases">
        <authorList>
            <person name="Cucini C."/>
            <person name="Frati F."/>
        </authorList>
    </citation>
    <scope>NUCLEOTIDE SEQUENCE [LARGE SCALE GENOMIC DNA]</scope>
</reference>
<feature type="transmembrane region" description="Helical" evidence="1">
    <location>
        <begin position="408"/>
        <end position="433"/>
    </location>
</feature>
<keyword evidence="1" id="KW-0472">Membrane</keyword>
<dbReference type="Proteomes" id="UP001642540">
    <property type="component" value="Unassembled WGS sequence"/>
</dbReference>
<keyword evidence="1" id="KW-0812">Transmembrane</keyword>
<evidence type="ECO:0000313" key="2">
    <source>
        <dbReference type="EMBL" id="CAL8138830.1"/>
    </source>
</evidence>
<keyword evidence="1" id="KW-1133">Transmembrane helix</keyword>